<evidence type="ECO:0000256" key="1">
    <source>
        <dbReference type="SAM" id="Phobius"/>
    </source>
</evidence>
<evidence type="ECO:0000313" key="2">
    <source>
        <dbReference type="EMBL" id="MFC7091809.1"/>
    </source>
</evidence>
<keyword evidence="3" id="KW-1185">Reference proteome</keyword>
<organism evidence="2 3">
    <name type="scientific">Halomonas salifodinae</name>
    <dbReference type="NCBI Taxonomy" id="438745"/>
    <lineage>
        <taxon>Bacteria</taxon>
        <taxon>Pseudomonadati</taxon>
        <taxon>Pseudomonadota</taxon>
        <taxon>Gammaproteobacteria</taxon>
        <taxon>Oceanospirillales</taxon>
        <taxon>Halomonadaceae</taxon>
        <taxon>Halomonas</taxon>
    </lineage>
</organism>
<proteinExistence type="predicted"/>
<feature type="transmembrane region" description="Helical" evidence="1">
    <location>
        <begin position="72"/>
        <end position="89"/>
    </location>
</feature>
<dbReference type="Pfam" id="PF09928">
    <property type="entry name" value="DUF2160"/>
    <property type="match status" value="1"/>
</dbReference>
<protein>
    <submittedName>
        <fullName evidence="2">DUF2160 domain-containing protein</fullName>
    </submittedName>
</protein>
<dbReference type="EMBL" id="JBHSZP010000043">
    <property type="protein sequence ID" value="MFC7091809.1"/>
    <property type="molecule type" value="Genomic_DNA"/>
</dbReference>
<comment type="caution">
    <text evidence="2">The sequence shown here is derived from an EMBL/GenBank/DDBJ whole genome shotgun (WGS) entry which is preliminary data.</text>
</comment>
<reference evidence="3" key="1">
    <citation type="journal article" date="2019" name="Int. J. Syst. Evol. Microbiol.">
        <title>The Global Catalogue of Microorganisms (GCM) 10K type strain sequencing project: providing services to taxonomists for standard genome sequencing and annotation.</title>
        <authorList>
            <consortium name="The Broad Institute Genomics Platform"/>
            <consortium name="The Broad Institute Genome Sequencing Center for Infectious Disease"/>
            <person name="Wu L."/>
            <person name="Ma J."/>
        </authorList>
    </citation>
    <scope>NUCLEOTIDE SEQUENCE [LARGE SCALE GENOMIC DNA]</scope>
    <source>
        <strain evidence="3">CGMCC 1.13666</strain>
    </source>
</reference>
<feature type="transmembrane region" description="Helical" evidence="1">
    <location>
        <begin position="6"/>
        <end position="30"/>
    </location>
</feature>
<name>A0ABW2F6Y2_9GAMM</name>
<sequence length="90" mass="9915">MSWMVWTLPTAVFFSTIAAMLAGMTAWEVISPSVERKGFLPIATTRGDRLFIGLLSAAYIHLAVIGFTSLSIWLALAVSVAWLLILMRWG</sequence>
<keyword evidence="1" id="KW-1133">Transmembrane helix</keyword>
<evidence type="ECO:0000313" key="3">
    <source>
        <dbReference type="Proteomes" id="UP001596411"/>
    </source>
</evidence>
<keyword evidence="1" id="KW-0812">Transmembrane</keyword>
<keyword evidence="1" id="KW-0472">Membrane</keyword>
<dbReference type="Proteomes" id="UP001596411">
    <property type="component" value="Unassembled WGS sequence"/>
</dbReference>
<gene>
    <name evidence="2" type="ORF">ACFQH5_19890</name>
</gene>
<dbReference type="RefSeq" id="WP_195860165.1">
    <property type="nucleotide sequence ID" value="NZ_BAAADR010000003.1"/>
</dbReference>
<dbReference type="InterPro" id="IPR018678">
    <property type="entry name" value="DUF2160_TM"/>
</dbReference>
<accession>A0ABW2F6Y2</accession>